<dbReference type="STRING" id="54.SAMN02745121_04576"/>
<dbReference type="PANTHER" id="PTHR15910">
    <property type="entry name" value="ARCHAEMETZINCIN"/>
    <property type="match status" value="1"/>
</dbReference>
<keyword evidence="2" id="KW-0645">Protease</keyword>
<evidence type="ECO:0000256" key="1">
    <source>
        <dbReference type="ARBA" id="ARBA00001947"/>
    </source>
</evidence>
<evidence type="ECO:0000256" key="5">
    <source>
        <dbReference type="ARBA" id="ARBA00022833"/>
    </source>
</evidence>
<keyword evidence="5" id="KW-0862">Zinc</keyword>
<dbReference type="GO" id="GO:0006508">
    <property type="term" value="P:proteolysis"/>
    <property type="evidence" value="ECO:0007669"/>
    <property type="project" value="UniProtKB-KW"/>
</dbReference>
<dbReference type="EMBL" id="FOMX01000015">
    <property type="protein sequence ID" value="SFE53311.1"/>
    <property type="molecule type" value="Genomic_DNA"/>
</dbReference>
<dbReference type="PANTHER" id="PTHR15910:SF1">
    <property type="entry name" value="ARCHAEMETZINCIN-2"/>
    <property type="match status" value="1"/>
</dbReference>
<organism evidence="7 8">
    <name type="scientific">Nannocystis exedens</name>
    <dbReference type="NCBI Taxonomy" id="54"/>
    <lineage>
        <taxon>Bacteria</taxon>
        <taxon>Pseudomonadati</taxon>
        <taxon>Myxococcota</taxon>
        <taxon>Polyangia</taxon>
        <taxon>Nannocystales</taxon>
        <taxon>Nannocystaceae</taxon>
        <taxon>Nannocystis</taxon>
    </lineage>
</organism>
<sequence length="235" mass="24835">MPSLLATLCAAALAARATGPTPESAAEIPGDVAASVQAPQIRAVVVLVVLGEFPEALVDGVEAALRSTYQVEVRRRSPIALPRSAWYAPRKRYRADALLEHLGEQVASAPRGTRILGLTSVDISTSKGKFADWGVFGLGELGGTAAVVSGHRLWRKTKDERLIAWRVINTAVHEVGHVLGLDHCEEPRCVMLDAEGKIDNTDASTGGPGPGCTALLDERAPLRPRAAVLGDAKAR</sequence>
<keyword evidence="4" id="KW-0378">Hydrolase</keyword>
<proteinExistence type="predicted"/>
<evidence type="ECO:0000256" key="3">
    <source>
        <dbReference type="ARBA" id="ARBA00022723"/>
    </source>
</evidence>
<name>A0A1I2BAX8_9BACT</name>
<dbReference type="GO" id="GO:0008237">
    <property type="term" value="F:metallopeptidase activity"/>
    <property type="evidence" value="ECO:0007669"/>
    <property type="project" value="UniProtKB-KW"/>
</dbReference>
<accession>A0A1I2BAX8</accession>
<comment type="cofactor">
    <cofactor evidence="1">
        <name>Zn(2+)</name>
        <dbReference type="ChEBI" id="CHEBI:29105"/>
    </cofactor>
</comment>
<keyword evidence="8" id="KW-1185">Reference proteome</keyword>
<reference evidence="8" key="1">
    <citation type="submission" date="2016-10" db="EMBL/GenBank/DDBJ databases">
        <authorList>
            <person name="Varghese N."/>
            <person name="Submissions S."/>
        </authorList>
    </citation>
    <scope>NUCLEOTIDE SEQUENCE [LARGE SCALE GENOMIC DNA]</scope>
    <source>
        <strain evidence="8">ATCC 25963</strain>
    </source>
</reference>
<evidence type="ECO:0000313" key="7">
    <source>
        <dbReference type="EMBL" id="SFE53311.1"/>
    </source>
</evidence>
<dbReference type="Proteomes" id="UP000199400">
    <property type="component" value="Unassembled WGS sequence"/>
</dbReference>
<evidence type="ECO:0000256" key="2">
    <source>
        <dbReference type="ARBA" id="ARBA00022670"/>
    </source>
</evidence>
<evidence type="ECO:0000256" key="6">
    <source>
        <dbReference type="ARBA" id="ARBA00023049"/>
    </source>
</evidence>
<dbReference type="Gene3D" id="3.40.390.10">
    <property type="entry name" value="Collagenase (Catalytic Domain)"/>
    <property type="match status" value="1"/>
</dbReference>
<protein>
    <submittedName>
        <fullName evidence="7">Archaemetzincin</fullName>
    </submittedName>
</protein>
<evidence type="ECO:0000313" key="8">
    <source>
        <dbReference type="Proteomes" id="UP000199400"/>
    </source>
</evidence>
<evidence type="ECO:0000256" key="4">
    <source>
        <dbReference type="ARBA" id="ARBA00022801"/>
    </source>
</evidence>
<keyword evidence="6" id="KW-0482">Metalloprotease</keyword>
<keyword evidence="3" id="KW-0479">Metal-binding</keyword>
<dbReference type="RefSeq" id="WP_096326447.1">
    <property type="nucleotide sequence ID" value="NZ_FOMX01000015.1"/>
</dbReference>
<dbReference type="InterPro" id="IPR024079">
    <property type="entry name" value="MetalloPept_cat_dom_sf"/>
</dbReference>
<dbReference type="AlphaFoldDB" id="A0A1I2BAX8"/>
<dbReference type="Pfam" id="PF07998">
    <property type="entry name" value="Peptidase_M54"/>
    <property type="match status" value="1"/>
</dbReference>
<dbReference type="GO" id="GO:0046872">
    <property type="term" value="F:metal ion binding"/>
    <property type="evidence" value="ECO:0007669"/>
    <property type="project" value="UniProtKB-KW"/>
</dbReference>
<dbReference type="OrthoDB" id="269208at2"/>
<dbReference type="InterPro" id="IPR012962">
    <property type="entry name" value="Pept_M54_archaemetzincn"/>
</dbReference>
<dbReference type="SUPFAM" id="SSF55486">
    <property type="entry name" value="Metalloproteases ('zincins'), catalytic domain"/>
    <property type="match status" value="1"/>
</dbReference>
<dbReference type="CDD" id="cd11375">
    <property type="entry name" value="Peptidase_M54"/>
    <property type="match status" value="1"/>
</dbReference>
<gene>
    <name evidence="7" type="ORF">SAMN02745121_04576</name>
</gene>